<keyword evidence="3" id="KW-0645">Protease</keyword>
<keyword evidence="6" id="KW-0862">Zinc</keyword>
<dbReference type="Proteomes" id="UP001189143">
    <property type="component" value="Unassembled WGS sequence"/>
</dbReference>
<dbReference type="Proteomes" id="UP000220840">
    <property type="component" value="Unassembled WGS sequence"/>
</dbReference>
<keyword evidence="7" id="KW-0482">Metalloprotease</keyword>
<evidence type="ECO:0000256" key="2">
    <source>
        <dbReference type="ARBA" id="ARBA00007357"/>
    </source>
</evidence>
<dbReference type="EMBL" id="CAMTCP010000033">
    <property type="protein sequence ID" value="CAI3542188.1"/>
    <property type="molecule type" value="Genomic_DNA"/>
</dbReference>
<evidence type="ECO:0000313" key="14">
    <source>
        <dbReference type="Proteomes" id="UP000220840"/>
    </source>
</evidence>
<evidence type="ECO:0000313" key="15">
    <source>
        <dbReference type="Proteomes" id="UP000431451"/>
    </source>
</evidence>
<evidence type="ECO:0000313" key="11">
    <source>
        <dbReference type="EMBL" id="CAI3542188.1"/>
    </source>
</evidence>
<evidence type="ECO:0000313" key="13">
    <source>
        <dbReference type="EMBL" id="VCT82867.1"/>
    </source>
</evidence>
<reference evidence="12 14" key="1">
    <citation type="submission" date="2017-10" db="EMBL/GenBank/DDBJ databases">
        <title>Effective Description of Clostridium neonatale sp. nov. linked to necrotizing enterocolitis in neonates and a clarification of species assignable to the genus Clostridium (Prazmowski 1880) emend. Lawson and Rainey 2016.</title>
        <authorList>
            <person name="Bernard K."/>
            <person name="Burdz T."/>
            <person name="Wiebe D."/>
            <person name="Balcewich B."/>
            <person name="Alfa M."/>
            <person name="Bernier A.-M."/>
        </authorList>
    </citation>
    <scope>NUCLEOTIDE SEQUENCE [LARGE SCALE GENOMIC DNA]</scope>
    <source>
        <strain evidence="12 14">LCDC99A005</strain>
    </source>
</reference>
<evidence type="ECO:0000256" key="1">
    <source>
        <dbReference type="ARBA" id="ARBA00001947"/>
    </source>
</evidence>
<reference evidence="10" key="3">
    <citation type="submission" date="2021-10" db="EMBL/GenBank/DDBJ databases">
        <authorList>
            <person name="Mesa V."/>
        </authorList>
    </citation>
    <scope>NUCLEOTIDE SEQUENCE</scope>
    <source>
        <strain evidence="10">CC3_PB</strain>
    </source>
</reference>
<dbReference type="GO" id="GO:0005886">
    <property type="term" value="C:plasma membrane"/>
    <property type="evidence" value="ECO:0007669"/>
    <property type="project" value="TreeGrafter"/>
</dbReference>
<evidence type="ECO:0000256" key="6">
    <source>
        <dbReference type="ARBA" id="ARBA00022833"/>
    </source>
</evidence>
<name>A0A2A7MDQ2_9CLOT</name>
<dbReference type="PRINTS" id="PR00786">
    <property type="entry name" value="NEPRILYSIN"/>
</dbReference>
<accession>A0A2A7MDQ2</accession>
<dbReference type="EMBL" id="CAKJVE010000004">
    <property type="protein sequence ID" value="CAG9711496.1"/>
    <property type="molecule type" value="Genomic_DNA"/>
</dbReference>
<dbReference type="STRING" id="137838.GCA_001458595_00378"/>
<protein>
    <submittedName>
        <fullName evidence="10">Endopeptidase, M13 family</fullName>
    </submittedName>
    <submittedName>
        <fullName evidence="12">Endothelin-converting protein</fullName>
    </submittedName>
    <submittedName>
        <fullName evidence="13">Neutral endopeptidase</fullName>
        <ecNumber evidence="13">3.4.24.-</ecNumber>
    </submittedName>
</protein>
<evidence type="ECO:0000313" key="12">
    <source>
        <dbReference type="EMBL" id="PEG29471.1"/>
    </source>
</evidence>
<dbReference type="GO" id="GO:0004222">
    <property type="term" value="F:metalloendopeptidase activity"/>
    <property type="evidence" value="ECO:0007669"/>
    <property type="project" value="InterPro"/>
</dbReference>
<dbReference type="AlphaFoldDB" id="A0A2A7MDQ2"/>
<keyword evidence="5 13" id="KW-0378">Hydrolase</keyword>
<dbReference type="PROSITE" id="PS51885">
    <property type="entry name" value="NEPRILYSIN"/>
    <property type="match status" value="1"/>
</dbReference>
<dbReference type="EMBL" id="PDCJ01000003">
    <property type="protein sequence ID" value="PEG29471.1"/>
    <property type="molecule type" value="Genomic_DNA"/>
</dbReference>
<evidence type="ECO:0000256" key="5">
    <source>
        <dbReference type="ARBA" id="ARBA00022801"/>
    </source>
</evidence>
<dbReference type="RefSeq" id="WP_058293372.1">
    <property type="nucleotide sequence ID" value="NZ_CAKJVD010000045.1"/>
</dbReference>
<dbReference type="Proteomes" id="UP000431451">
    <property type="component" value="Unassembled WGS sequence"/>
</dbReference>
<dbReference type="InterPro" id="IPR000718">
    <property type="entry name" value="Peptidase_M13"/>
</dbReference>
<dbReference type="PANTHER" id="PTHR11733:SF167">
    <property type="entry name" value="FI17812P1-RELATED"/>
    <property type="match status" value="1"/>
</dbReference>
<dbReference type="InterPro" id="IPR042089">
    <property type="entry name" value="Peptidase_M13_dom_2"/>
</dbReference>
<organism evidence="12 14">
    <name type="scientific">Clostridium neonatale</name>
    <dbReference type="NCBI Taxonomy" id="137838"/>
    <lineage>
        <taxon>Bacteria</taxon>
        <taxon>Bacillati</taxon>
        <taxon>Bacillota</taxon>
        <taxon>Clostridia</taxon>
        <taxon>Eubacteriales</taxon>
        <taxon>Clostridiaceae</taxon>
        <taxon>Clostridium</taxon>
    </lineage>
</organism>
<evidence type="ECO:0000256" key="3">
    <source>
        <dbReference type="ARBA" id="ARBA00022670"/>
    </source>
</evidence>
<dbReference type="InterPro" id="IPR018497">
    <property type="entry name" value="Peptidase_M13_C"/>
</dbReference>
<dbReference type="Pfam" id="PF05649">
    <property type="entry name" value="Peptidase_M13_N"/>
    <property type="match status" value="1"/>
</dbReference>
<dbReference type="PANTHER" id="PTHR11733">
    <property type="entry name" value="ZINC METALLOPROTEASE FAMILY M13 NEPRILYSIN-RELATED"/>
    <property type="match status" value="1"/>
</dbReference>
<evidence type="ECO:0000313" key="10">
    <source>
        <dbReference type="EMBL" id="CAG9711496.1"/>
    </source>
</evidence>
<reference evidence="11" key="4">
    <citation type="submission" date="2022-10" db="EMBL/GenBank/DDBJ databases">
        <authorList>
            <person name="Aires J."/>
            <person name="Mesa V."/>
        </authorList>
    </citation>
    <scope>NUCLEOTIDE SEQUENCE</scope>
    <source>
        <strain evidence="11">Clostridium neonatale JD116</strain>
    </source>
</reference>
<dbReference type="EC" id="3.4.24.-" evidence="13"/>
<dbReference type="Gene3D" id="1.10.1380.10">
    <property type="entry name" value="Neutral endopeptidase , domain2"/>
    <property type="match status" value="1"/>
</dbReference>
<dbReference type="Gene3D" id="3.40.390.10">
    <property type="entry name" value="Collagenase (Catalytic Domain)"/>
    <property type="match status" value="1"/>
</dbReference>
<dbReference type="GO" id="GO:0016485">
    <property type="term" value="P:protein processing"/>
    <property type="evidence" value="ECO:0007669"/>
    <property type="project" value="TreeGrafter"/>
</dbReference>
<dbReference type="OrthoDB" id="9775677at2"/>
<dbReference type="EMBL" id="UWJD01000001">
    <property type="protein sequence ID" value="VCT82867.1"/>
    <property type="molecule type" value="Genomic_DNA"/>
</dbReference>
<dbReference type="Proteomes" id="UP000789738">
    <property type="component" value="Unassembled WGS sequence"/>
</dbReference>
<dbReference type="Pfam" id="PF01431">
    <property type="entry name" value="Peptidase_M13"/>
    <property type="match status" value="1"/>
</dbReference>
<dbReference type="CDD" id="cd08662">
    <property type="entry name" value="M13"/>
    <property type="match status" value="1"/>
</dbReference>
<feature type="domain" description="Peptidase M13 C-terminal" evidence="8">
    <location>
        <begin position="482"/>
        <end position="672"/>
    </location>
</feature>
<evidence type="ECO:0000256" key="7">
    <source>
        <dbReference type="ARBA" id="ARBA00023049"/>
    </source>
</evidence>
<comment type="cofactor">
    <cofactor evidence="1">
        <name>Zn(2+)</name>
        <dbReference type="ChEBI" id="CHEBI:29105"/>
    </cofactor>
</comment>
<proteinExistence type="inferred from homology"/>
<dbReference type="InterPro" id="IPR024079">
    <property type="entry name" value="MetalloPept_cat_dom_sf"/>
</dbReference>
<dbReference type="GO" id="GO:0046872">
    <property type="term" value="F:metal ion binding"/>
    <property type="evidence" value="ECO:0007669"/>
    <property type="project" value="UniProtKB-KW"/>
</dbReference>
<keyword evidence="4" id="KW-0479">Metal-binding</keyword>
<feature type="domain" description="Peptidase M13 N-terminal" evidence="9">
    <location>
        <begin position="49"/>
        <end position="426"/>
    </location>
</feature>
<sequence>MFKKFRFIVMVLLLILSPNVLFAPNFKLYRNTVAYADEQNKSNEVRLEDDFYEAINKEWISKNKLGDGCVSYGTFQEVSNKVTCDVKEIIRDIKENIDKYDPNSDEIRIITLYDNYFNMNMRNDLGIKPIEKYINRIDNIKTENDLRKIIRDKDFSYFQFLVNLGVGTDCKDSNKNILYIGNSKIGLGNSHYYKSDDIKYSYIDYITKLNVLSGLDKMTAFNNAKIFYEIEKKIANEIPTKEEEALEEDRIEKSYNVYTLKQLNEEYPNLEFNKLLKEYKVNKAKKIIVENPKNLKSVNNLVKEESLDNMKIYFRTSILLRTDNSLTEDFRKASSDLKRTLYGVGVVDLNENNAVRFTMCQLEDVVSRLYIDKKFDYECKKDVEHMTKEIIQNFEKRLEKNTWMSDTTKKEAIKKLKNMHVKIGYPDEWDDYSELKLKSYSNNGNLVDNLISIYNFELNKEFSKINKNVDKEEWNMGACVVNAYYNPVNNEIVFPAGILQAPFYDKYASKEKNLGGIGAVIGHELTHAFDNIGSRFDESGKLKNWWSEKDYEEFSKRSKDVMRYYSNIYFENGKHVNGELTVGENISDLGGMACVLDIANNLENPDYRQLFENYAKIWRETSTEEMKEFLLNNDCHAPKKIRVNEVLSQFEEFYKTYNIKEGDKMYVKLQDRIGIW</sequence>
<evidence type="ECO:0000259" key="8">
    <source>
        <dbReference type="Pfam" id="PF01431"/>
    </source>
</evidence>
<dbReference type="InterPro" id="IPR008753">
    <property type="entry name" value="Peptidase_M13_N"/>
</dbReference>
<evidence type="ECO:0000256" key="4">
    <source>
        <dbReference type="ARBA" id="ARBA00022723"/>
    </source>
</evidence>
<evidence type="ECO:0000259" key="9">
    <source>
        <dbReference type="Pfam" id="PF05649"/>
    </source>
</evidence>
<keyword evidence="14" id="KW-1185">Reference proteome</keyword>
<comment type="similarity">
    <text evidence="2">Belongs to the peptidase M13 family.</text>
</comment>
<dbReference type="SUPFAM" id="SSF55486">
    <property type="entry name" value="Metalloproteases ('zincins'), catalytic domain"/>
    <property type="match status" value="1"/>
</dbReference>
<gene>
    <name evidence="13" type="primary">pepO_1</name>
    <name evidence="11" type="ORF">CNEO2_120099</name>
    <name evidence="10" type="ORF">CNEO_45358</name>
    <name evidence="13" type="ORF">CNEONATNEC25_00452</name>
    <name evidence="12" type="ORF">CQ394_16005</name>
</gene>
<dbReference type="GeneID" id="68875769"/>
<reference evidence="13 15" key="2">
    <citation type="submission" date="2018-06" db="EMBL/GenBank/DDBJ databases">
        <authorList>
            <consortium name="IHU Genomes"/>
        </authorList>
    </citation>
    <scope>NUCLEOTIDE SEQUENCE [LARGE SCALE GENOMIC DNA]</scope>
    <source>
        <strain evidence="13 15">NEC25</strain>
    </source>
</reference>